<dbReference type="PANTHER" id="PTHR10587">
    <property type="entry name" value="GLYCOSYL TRANSFERASE-RELATED"/>
    <property type="match status" value="1"/>
</dbReference>
<name>A0A1G9YBC6_9FIRM</name>
<dbReference type="PANTHER" id="PTHR10587:SF125">
    <property type="entry name" value="POLYSACCHARIDE DEACETYLASE YHEN-RELATED"/>
    <property type="match status" value="1"/>
</dbReference>
<dbReference type="CDD" id="cd10944">
    <property type="entry name" value="CE4_SmPgdA_like"/>
    <property type="match status" value="1"/>
</dbReference>
<dbReference type="Proteomes" id="UP000187651">
    <property type="component" value="Unassembled WGS sequence"/>
</dbReference>
<sequence>MKEKNKKNNKKSNKKFLHLGTAIISIGLVSLLALVLTIGAFAIEESNASKHIKAGVVENVELETEQAVPRLFSLKGEASLNISLGETYIDPGVKAWDEYLGDISENVSISSNVDSSQLGSYEVSYSLEDVDGNTLELSRVVNVVDLDAPVISLAGDSMVYLKLGESYTDPGFSASDNCDGDLTANVTSTNNLDTSKIGVYNINYSVTDSSNNTGTATRKIFVYQQQTLEQTRNPGDKVVYLTFDDGPYKYTSRLLDILDKYNVKVTFFVTNQYPSYQYLIGEEARRGHTVAIHSYSHKYSEIYSSEEAYINDLNAMREIIINQTGVAPAIIRFPGGTDNTVSRHYNIGIMSRLTSVVTNMGYRYCDWSVSSGDACGEQSRDAVYNNVTTGIADRNVSVVLQHDIKSFSVDAVEDIIVWGLANGYTFLPLDTSSPMVHASPAN</sequence>
<dbReference type="AlphaFoldDB" id="A0A1G9YBC6"/>
<dbReference type="RefSeq" id="WP_074521822.1">
    <property type="nucleotide sequence ID" value="NZ_FNHZ01000005.1"/>
</dbReference>
<reference evidence="4" key="1">
    <citation type="submission" date="2016-10" db="EMBL/GenBank/DDBJ databases">
        <authorList>
            <person name="Varghese N."/>
            <person name="Submissions S."/>
        </authorList>
    </citation>
    <scope>NUCLEOTIDE SEQUENCE [LARGE SCALE GENOMIC DNA]</scope>
    <source>
        <strain evidence="4">M83</strain>
    </source>
</reference>
<evidence type="ECO:0000259" key="2">
    <source>
        <dbReference type="PROSITE" id="PS51677"/>
    </source>
</evidence>
<dbReference type="InterPro" id="IPR032179">
    <property type="entry name" value="Cry22Aa_Ig-like"/>
</dbReference>
<dbReference type="InterPro" id="IPR002509">
    <property type="entry name" value="NODB_dom"/>
</dbReference>
<protein>
    <submittedName>
        <fullName evidence="3">Peptidoglycan/xylan/chitin deacetylase, PgdA/CDA1 family</fullName>
    </submittedName>
</protein>
<dbReference type="InterPro" id="IPR050248">
    <property type="entry name" value="Polysacc_deacetylase_ArnD"/>
</dbReference>
<dbReference type="Gene3D" id="3.20.20.370">
    <property type="entry name" value="Glycoside hydrolase/deacetylase"/>
    <property type="match status" value="1"/>
</dbReference>
<keyword evidence="4" id="KW-1185">Reference proteome</keyword>
<feature type="domain" description="NodB homology" evidence="2">
    <location>
        <begin position="237"/>
        <end position="427"/>
    </location>
</feature>
<gene>
    <name evidence="3" type="ORF">SAMN05216544_1769</name>
</gene>
<dbReference type="Gene3D" id="2.60.40.10">
    <property type="entry name" value="Immunoglobulins"/>
    <property type="match status" value="2"/>
</dbReference>
<dbReference type="SUPFAM" id="SSF88713">
    <property type="entry name" value="Glycoside hydrolase/deacetylase"/>
    <property type="match status" value="1"/>
</dbReference>
<dbReference type="Pfam" id="PF16403">
    <property type="entry name" value="Bact_surface_Ig-like"/>
    <property type="match status" value="2"/>
</dbReference>
<keyword evidence="1" id="KW-0812">Transmembrane</keyword>
<dbReference type="InterPro" id="IPR011330">
    <property type="entry name" value="Glyco_hydro/deAcase_b/a-brl"/>
</dbReference>
<keyword evidence="1" id="KW-1133">Transmembrane helix</keyword>
<dbReference type="Pfam" id="PF01522">
    <property type="entry name" value="Polysacc_deac_1"/>
    <property type="match status" value="1"/>
</dbReference>
<feature type="transmembrane region" description="Helical" evidence="1">
    <location>
        <begin position="21"/>
        <end position="43"/>
    </location>
</feature>
<dbReference type="InterPro" id="IPR013783">
    <property type="entry name" value="Ig-like_fold"/>
</dbReference>
<dbReference type="GO" id="GO:0016810">
    <property type="term" value="F:hydrolase activity, acting on carbon-nitrogen (but not peptide) bonds"/>
    <property type="evidence" value="ECO:0007669"/>
    <property type="project" value="InterPro"/>
</dbReference>
<proteinExistence type="predicted"/>
<dbReference type="GO" id="GO:0005975">
    <property type="term" value="P:carbohydrate metabolic process"/>
    <property type="evidence" value="ECO:0007669"/>
    <property type="project" value="InterPro"/>
</dbReference>
<evidence type="ECO:0000256" key="1">
    <source>
        <dbReference type="SAM" id="Phobius"/>
    </source>
</evidence>
<evidence type="ECO:0000313" key="3">
    <source>
        <dbReference type="EMBL" id="SDN06388.1"/>
    </source>
</evidence>
<keyword evidence="1" id="KW-0472">Membrane</keyword>
<dbReference type="PROSITE" id="PS51677">
    <property type="entry name" value="NODB"/>
    <property type="match status" value="1"/>
</dbReference>
<evidence type="ECO:0000313" key="4">
    <source>
        <dbReference type="Proteomes" id="UP000187651"/>
    </source>
</evidence>
<organism evidence="3 4">
    <name type="scientific">Lachnospira pectinoschiza</name>
    <dbReference type="NCBI Taxonomy" id="28052"/>
    <lineage>
        <taxon>Bacteria</taxon>
        <taxon>Bacillati</taxon>
        <taxon>Bacillota</taxon>
        <taxon>Clostridia</taxon>
        <taxon>Lachnospirales</taxon>
        <taxon>Lachnospiraceae</taxon>
        <taxon>Lachnospira</taxon>
    </lineage>
</organism>
<accession>A0A1G9YBC6</accession>
<dbReference type="EMBL" id="FNHZ01000005">
    <property type="protein sequence ID" value="SDN06388.1"/>
    <property type="molecule type" value="Genomic_DNA"/>
</dbReference>